<proteinExistence type="predicted"/>
<dbReference type="Proteomes" id="UP000215914">
    <property type="component" value="Unassembled WGS sequence"/>
</dbReference>
<organism evidence="1 2">
    <name type="scientific">Helianthus annuus</name>
    <name type="common">Common sunflower</name>
    <dbReference type="NCBI Taxonomy" id="4232"/>
    <lineage>
        <taxon>Eukaryota</taxon>
        <taxon>Viridiplantae</taxon>
        <taxon>Streptophyta</taxon>
        <taxon>Embryophyta</taxon>
        <taxon>Tracheophyta</taxon>
        <taxon>Spermatophyta</taxon>
        <taxon>Magnoliopsida</taxon>
        <taxon>eudicotyledons</taxon>
        <taxon>Gunneridae</taxon>
        <taxon>Pentapetalae</taxon>
        <taxon>asterids</taxon>
        <taxon>campanulids</taxon>
        <taxon>Asterales</taxon>
        <taxon>Asteraceae</taxon>
        <taxon>Asteroideae</taxon>
        <taxon>Heliantheae alliance</taxon>
        <taxon>Heliantheae</taxon>
        <taxon>Helianthus</taxon>
    </lineage>
</organism>
<dbReference type="EMBL" id="MNCJ02000331">
    <property type="protein sequence ID" value="KAF5759349.1"/>
    <property type="molecule type" value="Genomic_DNA"/>
</dbReference>
<evidence type="ECO:0000313" key="2">
    <source>
        <dbReference type="Proteomes" id="UP000215914"/>
    </source>
</evidence>
<comment type="caution">
    <text evidence="1">The sequence shown here is derived from an EMBL/GenBank/DDBJ whole genome shotgun (WGS) entry which is preliminary data.</text>
</comment>
<accession>A0A9K3DRC8</accession>
<name>A0A9K3DRC8_HELAN</name>
<sequence length="64" mass="6864">MLKHTLFKASSLCRRIEAPAECAILTPASSSSDDCFLPALVLTPYLSTCKGSIFSISAQPHHSI</sequence>
<protein>
    <submittedName>
        <fullName evidence="1">Uncharacterized protein</fullName>
    </submittedName>
</protein>
<gene>
    <name evidence="1" type="ORF">HanXRQr2_Chr16g0740161</name>
</gene>
<keyword evidence="2" id="KW-1185">Reference proteome</keyword>
<evidence type="ECO:0000313" key="1">
    <source>
        <dbReference type="EMBL" id="KAF5759349.1"/>
    </source>
</evidence>
<dbReference type="Gramene" id="mRNA:HanXRQr2_Chr16g0740161">
    <property type="protein sequence ID" value="CDS:HanXRQr2_Chr16g0740161.1"/>
    <property type="gene ID" value="HanXRQr2_Chr16g0740161"/>
</dbReference>
<dbReference type="AlphaFoldDB" id="A0A9K3DRC8"/>
<reference evidence="1" key="1">
    <citation type="journal article" date="2017" name="Nature">
        <title>The sunflower genome provides insights into oil metabolism, flowering and Asterid evolution.</title>
        <authorList>
            <person name="Badouin H."/>
            <person name="Gouzy J."/>
            <person name="Grassa C.J."/>
            <person name="Murat F."/>
            <person name="Staton S.E."/>
            <person name="Cottret L."/>
            <person name="Lelandais-Briere C."/>
            <person name="Owens G.L."/>
            <person name="Carrere S."/>
            <person name="Mayjonade B."/>
            <person name="Legrand L."/>
            <person name="Gill N."/>
            <person name="Kane N.C."/>
            <person name="Bowers J.E."/>
            <person name="Hubner S."/>
            <person name="Bellec A."/>
            <person name="Berard A."/>
            <person name="Berges H."/>
            <person name="Blanchet N."/>
            <person name="Boniface M.C."/>
            <person name="Brunel D."/>
            <person name="Catrice O."/>
            <person name="Chaidir N."/>
            <person name="Claudel C."/>
            <person name="Donnadieu C."/>
            <person name="Faraut T."/>
            <person name="Fievet G."/>
            <person name="Helmstetter N."/>
            <person name="King M."/>
            <person name="Knapp S.J."/>
            <person name="Lai Z."/>
            <person name="Le Paslier M.C."/>
            <person name="Lippi Y."/>
            <person name="Lorenzon L."/>
            <person name="Mandel J.R."/>
            <person name="Marage G."/>
            <person name="Marchand G."/>
            <person name="Marquand E."/>
            <person name="Bret-Mestries E."/>
            <person name="Morien E."/>
            <person name="Nambeesan S."/>
            <person name="Nguyen T."/>
            <person name="Pegot-Espagnet P."/>
            <person name="Pouilly N."/>
            <person name="Raftis F."/>
            <person name="Sallet E."/>
            <person name="Schiex T."/>
            <person name="Thomas J."/>
            <person name="Vandecasteele C."/>
            <person name="Vares D."/>
            <person name="Vear F."/>
            <person name="Vautrin S."/>
            <person name="Crespi M."/>
            <person name="Mangin B."/>
            <person name="Burke J.M."/>
            <person name="Salse J."/>
            <person name="Munos S."/>
            <person name="Vincourt P."/>
            <person name="Rieseberg L.H."/>
            <person name="Langlade N.B."/>
        </authorList>
    </citation>
    <scope>NUCLEOTIDE SEQUENCE</scope>
    <source>
        <tissue evidence="1">Leaves</tissue>
    </source>
</reference>
<reference evidence="1" key="2">
    <citation type="submission" date="2020-06" db="EMBL/GenBank/DDBJ databases">
        <title>Helianthus annuus Genome sequencing and assembly Release 2.</title>
        <authorList>
            <person name="Gouzy J."/>
            <person name="Langlade N."/>
            <person name="Munos S."/>
        </authorList>
    </citation>
    <scope>NUCLEOTIDE SEQUENCE</scope>
    <source>
        <tissue evidence="1">Leaves</tissue>
    </source>
</reference>